<keyword evidence="6" id="KW-1185">Reference proteome</keyword>
<dbReference type="GO" id="GO:0003677">
    <property type="term" value="F:DNA binding"/>
    <property type="evidence" value="ECO:0007669"/>
    <property type="project" value="UniProtKB-KW"/>
</dbReference>
<dbReference type="PRINTS" id="PR00598">
    <property type="entry name" value="HTHMARR"/>
</dbReference>
<evidence type="ECO:0000256" key="3">
    <source>
        <dbReference type="ARBA" id="ARBA00023163"/>
    </source>
</evidence>
<dbReference type="PANTHER" id="PTHR42756:SF1">
    <property type="entry name" value="TRANSCRIPTIONAL REPRESSOR OF EMRAB OPERON"/>
    <property type="match status" value="1"/>
</dbReference>
<organism evidence="5 6">
    <name type="scientific">Caloramator quimbayensis</name>
    <dbReference type="NCBI Taxonomy" id="1147123"/>
    <lineage>
        <taxon>Bacteria</taxon>
        <taxon>Bacillati</taxon>
        <taxon>Bacillota</taxon>
        <taxon>Clostridia</taxon>
        <taxon>Eubacteriales</taxon>
        <taxon>Clostridiaceae</taxon>
        <taxon>Caloramator</taxon>
    </lineage>
</organism>
<dbReference type="PROSITE" id="PS50995">
    <property type="entry name" value="HTH_MARR_2"/>
    <property type="match status" value="1"/>
</dbReference>
<keyword evidence="3" id="KW-0804">Transcription</keyword>
<dbReference type="GO" id="GO:0003700">
    <property type="term" value="F:DNA-binding transcription factor activity"/>
    <property type="evidence" value="ECO:0007669"/>
    <property type="project" value="InterPro"/>
</dbReference>
<evidence type="ECO:0000256" key="1">
    <source>
        <dbReference type="ARBA" id="ARBA00023015"/>
    </source>
</evidence>
<evidence type="ECO:0000256" key="2">
    <source>
        <dbReference type="ARBA" id="ARBA00023125"/>
    </source>
</evidence>
<evidence type="ECO:0000313" key="5">
    <source>
        <dbReference type="EMBL" id="SKB00881.1"/>
    </source>
</evidence>
<dbReference type="SMART" id="SM00347">
    <property type="entry name" value="HTH_MARR"/>
    <property type="match status" value="1"/>
</dbReference>
<gene>
    <name evidence="5" type="ORF">SAMN05443428_1515</name>
</gene>
<dbReference type="Proteomes" id="UP000190105">
    <property type="component" value="Unassembled WGS sequence"/>
</dbReference>
<dbReference type="OrthoDB" id="49580at2"/>
<evidence type="ECO:0000313" key="6">
    <source>
        <dbReference type="Proteomes" id="UP000190105"/>
    </source>
</evidence>
<evidence type="ECO:0000259" key="4">
    <source>
        <dbReference type="PROSITE" id="PS50995"/>
    </source>
</evidence>
<feature type="domain" description="HTH marR-type" evidence="4">
    <location>
        <begin position="1"/>
        <end position="140"/>
    </location>
</feature>
<dbReference type="InterPro" id="IPR036388">
    <property type="entry name" value="WH-like_DNA-bd_sf"/>
</dbReference>
<protein>
    <submittedName>
        <fullName evidence="5">DNA-binding transcriptional regulator, MarR family</fullName>
    </submittedName>
</protein>
<dbReference type="SUPFAM" id="SSF46785">
    <property type="entry name" value="Winged helix' DNA-binding domain"/>
    <property type="match status" value="1"/>
</dbReference>
<dbReference type="Gene3D" id="1.10.10.10">
    <property type="entry name" value="Winged helix-like DNA-binding domain superfamily/Winged helix DNA-binding domain"/>
    <property type="match status" value="1"/>
</dbReference>
<name>A0A1T4YHW3_9CLOT</name>
<keyword evidence="2 5" id="KW-0238">DNA-binding</keyword>
<dbReference type="InterPro" id="IPR036390">
    <property type="entry name" value="WH_DNA-bd_sf"/>
</dbReference>
<proteinExistence type="predicted"/>
<dbReference type="InterPro" id="IPR000835">
    <property type="entry name" value="HTH_MarR-typ"/>
</dbReference>
<accession>A0A1T4YHW3</accession>
<dbReference type="RefSeq" id="WP_078697891.1">
    <property type="nucleotide sequence ID" value="NZ_FUYH01000051.1"/>
</dbReference>
<sequence>MDSNISEIYSLIQDLSWYFGNQGFDGECCEDLSLVEYMALKKVCAIKNITIQEIGAALNITKSGVSKVIDRLEEKDYVLREQSSEDGRVCCVKPTEKGLNAVKKISDRYSEYLMEVLDSIEKDLLVNIRDVMELLYKAIREKGYIK</sequence>
<dbReference type="PANTHER" id="PTHR42756">
    <property type="entry name" value="TRANSCRIPTIONAL REGULATOR, MARR"/>
    <property type="match status" value="1"/>
</dbReference>
<dbReference type="Pfam" id="PF01047">
    <property type="entry name" value="MarR"/>
    <property type="match status" value="1"/>
</dbReference>
<dbReference type="EMBL" id="FUYH01000051">
    <property type="protein sequence ID" value="SKB00881.1"/>
    <property type="molecule type" value="Genomic_DNA"/>
</dbReference>
<keyword evidence="1" id="KW-0805">Transcription regulation</keyword>
<dbReference type="STRING" id="1147123.SAMN05443428_1515"/>
<dbReference type="AlphaFoldDB" id="A0A1T4YHW3"/>
<reference evidence="6" key="1">
    <citation type="submission" date="2017-02" db="EMBL/GenBank/DDBJ databases">
        <authorList>
            <person name="Varghese N."/>
            <person name="Submissions S."/>
        </authorList>
    </citation>
    <scope>NUCLEOTIDE SEQUENCE [LARGE SCALE GENOMIC DNA]</scope>
    <source>
        <strain evidence="6">USBA 833</strain>
    </source>
</reference>